<dbReference type="EMBL" id="SLTR01000461">
    <property type="protein sequence ID" value="TDA83528.1"/>
    <property type="molecule type" value="Genomic_DNA"/>
</dbReference>
<keyword evidence="2" id="KW-1185">Reference proteome</keyword>
<reference evidence="1 2" key="1">
    <citation type="submission" date="2019-03" db="EMBL/GenBank/DDBJ databases">
        <title>Halomonas marinisediminis sp. nov., a moderately halophilic bacterium isolated from the Bohai Gulf.</title>
        <authorList>
            <person name="Ji X."/>
        </authorList>
    </citation>
    <scope>NUCLEOTIDE SEQUENCE [LARGE SCALE GENOMIC DNA]</scope>
    <source>
        <strain evidence="1 2">204</strain>
    </source>
</reference>
<dbReference type="Proteomes" id="UP000294823">
    <property type="component" value="Unassembled WGS sequence"/>
</dbReference>
<organism evidence="1 2">
    <name type="scientific">Halomonas marinisediminis</name>
    <dbReference type="NCBI Taxonomy" id="2546095"/>
    <lineage>
        <taxon>Bacteria</taxon>
        <taxon>Pseudomonadati</taxon>
        <taxon>Pseudomonadota</taxon>
        <taxon>Gammaproteobacteria</taxon>
        <taxon>Oceanospirillales</taxon>
        <taxon>Halomonadaceae</taxon>
        <taxon>Halomonas</taxon>
    </lineage>
</organism>
<accession>A0ABY2D6T2</accession>
<evidence type="ECO:0000313" key="1">
    <source>
        <dbReference type="EMBL" id="TDA83528.1"/>
    </source>
</evidence>
<protein>
    <submittedName>
        <fullName evidence="1">OmpH family outer membrane protein</fullName>
    </submittedName>
</protein>
<sequence length="36" mass="3914">YTYILGKNEAGSVLYGSEANDITETVTEALNASYKK</sequence>
<comment type="caution">
    <text evidence="1">The sequence shown here is derived from an EMBL/GenBank/DDBJ whole genome shotgun (WGS) entry which is preliminary data.</text>
</comment>
<feature type="non-terminal residue" evidence="1">
    <location>
        <position position="1"/>
    </location>
</feature>
<name>A0ABY2D6T2_9GAMM</name>
<evidence type="ECO:0000313" key="2">
    <source>
        <dbReference type="Proteomes" id="UP000294823"/>
    </source>
</evidence>
<proteinExistence type="predicted"/>
<gene>
    <name evidence="1" type="ORF">E0702_17420</name>
</gene>